<comment type="caution">
    <text evidence="2">The sequence shown here is derived from an EMBL/GenBank/DDBJ whole genome shotgun (WGS) entry which is preliminary data.</text>
</comment>
<organism evidence="2 3">
    <name type="scientific">Bordetella genomosp. 11</name>
    <dbReference type="NCBI Taxonomy" id="1416808"/>
    <lineage>
        <taxon>Bacteria</taxon>
        <taxon>Pseudomonadati</taxon>
        <taxon>Pseudomonadota</taxon>
        <taxon>Betaproteobacteria</taxon>
        <taxon>Burkholderiales</taxon>
        <taxon>Alcaligenaceae</taxon>
        <taxon>Bordetella</taxon>
    </lineage>
</organism>
<gene>
    <name evidence="2" type="ORF">CAL28_28780</name>
</gene>
<proteinExistence type="predicted"/>
<accession>A0A261UQB4</accession>
<evidence type="ECO:0008006" key="4">
    <source>
        <dbReference type="Google" id="ProtNLM"/>
    </source>
</evidence>
<evidence type="ECO:0000313" key="2">
    <source>
        <dbReference type="EMBL" id="OZI63093.1"/>
    </source>
</evidence>
<dbReference type="OrthoDB" id="1431504at2"/>
<dbReference type="InterPro" id="IPR038712">
    <property type="entry name" value="PixA-like_sf"/>
</dbReference>
<dbReference type="EMBL" id="NEVS01000004">
    <property type="protein sequence ID" value="OZI63093.1"/>
    <property type="molecule type" value="Genomic_DNA"/>
</dbReference>
<name>A0A261UQB4_9BORD</name>
<evidence type="ECO:0000256" key="1">
    <source>
        <dbReference type="SAM" id="MobiDB-lite"/>
    </source>
</evidence>
<dbReference type="Proteomes" id="UP000215767">
    <property type="component" value="Unassembled WGS sequence"/>
</dbReference>
<reference evidence="3" key="1">
    <citation type="submission" date="2017-05" db="EMBL/GenBank/DDBJ databases">
        <title>Complete and WGS of Bordetella genogroups.</title>
        <authorList>
            <person name="Spilker T."/>
            <person name="Lipuma J."/>
        </authorList>
    </citation>
    <scope>NUCLEOTIDE SEQUENCE [LARGE SCALE GENOMIC DNA]</scope>
    <source>
        <strain evidence="3">AU8856</strain>
    </source>
</reference>
<dbReference type="AlphaFoldDB" id="A0A261UQB4"/>
<dbReference type="RefSeq" id="WP_094844369.1">
    <property type="nucleotide sequence ID" value="NZ_NEVS01000004.1"/>
</dbReference>
<feature type="region of interest" description="Disordered" evidence="1">
    <location>
        <begin position="1"/>
        <end position="22"/>
    </location>
</feature>
<evidence type="ECO:0000313" key="3">
    <source>
        <dbReference type="Proteomes" id="UP000215767"/>
    </source>
</evidence>
<protein>
    <recommendedName>
        <fullName evidence="4">Inclusion body protein</fullName>
    </recommendedName>
</protein>
<feature type="compositionally biased region" description="Low complexity" evidence="1">
    <location>
        <begin position="1"/>
        <end position="14"/>
    </location>
</feature>
<sequence>MDTTKPSTSSTPNPALVTGEAQYGIDNPQTVVRILVDTEYVGSTAPTNNGVVGNGVFMMDNRASNGSTAEGNLELHTFAMNGDFIGFYIETVDPNSQNTVIIEGFEPLSGDVFTSAGMPVQVDTDGKIFVGQACVTGNATYRIKCKMVRNGLTQVSIPFMWDPFLTVN</sequence>
<keyword evidence="3" id="KW-1185">Reference proteome</keyword>
<dbReference type="Gene3D" id="2.60.40.3910">
    <property type="entry name" value="Inclusion body protein"/>
    <property type="match status" value="1"/>
</dbReference>